<name>A0A9J6BDL7_POLVA</name>
<dbReference type="Pfam" id="PF04148">
    <property type="entry name" value="Erv26"/>
    <property type="match status" value="1"/>
</dbReference>
<evidence type="ECO:0000256" key="7">
    <source>
        <dbReference type="SAM" id="Phobius"/>
    </source>
</evidence>
<feature type="transmembrane region" description="Helical" evidence="7">
    <location>
        <begin position="6"/>
        <end position="31"/>
    </location>
</feature>
<dbReference type="GO" id="GO:0005789">
    <property type="term" value="C:endoplasmic reticulum membrane"/>
    <property type="evidence" value="ECO:0007669"/>
    <property type="project" value="TreeGrafter"/>
</dbReference>
<comment type="caution">
    <text evidence="8">The sequence shown here is derived from an EMBL/GenBank/DDBJ whole genome shotgun (WGS) entry which is preliminary data.</text>
</comment>
<keyword evidence="4 7" id="KW-0812">Transmembrane</keyword>
<dbReference type="PANTHER" id="PTHR13144">
    <property type="entry name" value="TEX261 PROTEIN"/>
    <property type="match status" value="1"/>
</dbReference>
<evidence type="ECO:0000256" key="5">
    <source>
        <dbReference type="ARBA" id="ARBA00022989"/>
    </source>
</evidence>
<comment type="subcellular location">
    <subcellularLocation>
        <location evidence="1">Membrane</location>
        <topology evidence="1">Multi-pass membrane protein</topology>
    </subcellularLocation>
</comment>
<evidence type="ECO:0000256" key="2">
    <source>
        <dbReference type="ARBA" id="ARBA00008096"/>
    </source>
</evidence>
<dbReference type="OrthoDB" id="28257at2759"/>
<dbReference type="Proteomes" id="UP001107558">
    <property type="component" value="Chromosome 4"/>
</dbReference>
<comment type="similarity">
    <text evidence="2">Belongs to the SVP26 family.</text>
</comment>
<dbReference type="GO" id="GO:0000139">
    <property type="term" value="C:Golgi membrane"/>
    <property type="evidence" value="ECO:0007669"/>
    <property type="project" value="TreeGrafter"/>
</dbReference>
<dbReference type="InterPro" id="IPR007277">
    <property type="entry name" value="Svp26/Tex261"/>
</dbReference>
<keyword evidence="9" id="KW-1185">Reference proteome</keyword>
<evidence type="ECO:0000256" key="6">
    <source>
        <dbReference type="ARBA" id="ARBA00023136"/>
    </source>
</evidence>
<organism evidence="8 9">
    <name type="scientific">Polypedilum vanderplanki</name>
    <name type="common">Sleeping chironomid midge</name>
    <dbReference type="NCBI Taxonomy" id="319348"/>
    <lineage>
        <taxon>Eukaryota</taxon>
        <taxon>Metazoa</taxon>
        <taxon>Ecdysozoa</taxon>
        <taxon>Arthropoda</taxon>
        <taxon>Hexapoda</taxon>
        <taxon>Insecta</taxon>
        <taxon>Pterygota</taxon>
        <taxon>Neoptera</taxon>
        <taxon>Endopterygota</taxon>
        <taxon>Diptera</taxon>
        <taxon>Nematocera</taxon>
        <taxon>Chironomoidea</taxon>
        <taxon>Chironomidae</taxon>
        <taxon>Chironominae</taxon>
        <taxon>Polypedilum</taxon>
        <taxon>Polypedilum</taxon>
    </lineage>
</organism>
<evidence type="ECO:0000313" key="8">
    <source>
        <dbReference type="EMBL" id="KAG5667719.1"/>
    </source>
</evidence>
<reference evidence="8" key="1">
    <citation type="submission" date="2021-03" db="EMBL/GenBank/DDBJ databases">
        <title>Chromosome level genome of the anhydrobiotic midge Polypedilum vanderplanki.</title>
        <authorList>
            <person name="Yoshida Y."/>
            <person name="Kikawada T."/>
            <person name="Gusev O."/>
        </authorList>
    </citation>
    <scope>NUCLEOTIDE SEQUENCE</scope>
    <source>
        <strain evidence="8">NIAS01</strain>
        <tissue evidence="8">Whole body or cell culture</tissue>
    </source>
</reference>
<dbReference type="AlphaFoldDB" id="A0A9J6BDL7"/>
<dbReference type="GO" id="GO:0030134">
    <property type="term" value="C:COPII-coated ER to Golgi transport vesicle"/>
    <property type="evidence" value="ECO:0007669"/>
    <property type="project" value="TreeGrafter"/>
</dbReference>
<evidence type="ECO:0000256" key="3">
    <source>
        <dbReference type="ARBA" id="ARBA00017877"/>
    </source>
</evidence>
<sequence length="200" mass="23180">MGLLYFLSYVGILFQICFVTIALAAGLYYISELVEEYSEKAKKIIKTTTQVTIALYLLFIFTENFPYIMIFFGILAQLAHLLILRSFPEVKILSIEFIVAIILIFVNHYYAYNHFQEYFYTLSEILGYFTLCLWLVPFSLFVSLSANDQVLPIHQDGMSSHNSSDDVVTNYFSSKKKKNLLNFFKNAKESLLPTRTKKSF</sequence>
<feature type="transmembrane region" description="Helical" evidence="7">
    <location>
        <begin position="118"/>
        <end position="142"/>
    </location>
</feature>
<dbReference type="EMBL" id="JADBJN010000004">
    <property type="protein sequence ID" value="KAG5667719.1"/>
    <property type="molecule type" value="Genomic_DNA"/>
</dbReference>
<keyword evidence="5 7" id="KW-1133">Transmembrane helix</keyword>
<proteinExistence type="inferred from homology"/>
<accession>A0A9J6BDL7</accession>
<dbReference type="PANTHER" id="PTHR13144:SF0">
    <property type="entry name" value="PROTEIN TEX261"/>
    <property type="match status" value="1"/>
</dbReference>
<dbReference type="GO" id="GO:0097020">
    <property type="term" value="F:COPII receptor activity"/>
    <property type="evidence" value="ECO:0007669"/>
    <property type="project" value="InterPro"/>
</dbReference>
<evidence type="ECO:0000256" key="4">
    <source>
        <dbReference type="ARBA" id="ARBA00022692"/>
    </source>
</evidence>
<dbReference type="GO" id="GO:0006888">
    <property type="term" value="P:endoplasmic reticulum to Golgi vesicle-mediated transport"/>
    <property type="evidence" value="ECO:0007669"/>
    <property type="project" value="InterPro"/>
</dbReference>
<protein>
    <recommendedName>
        <fullName evidence="3">Protein TEX261</fullName>
    </recommendedName>
</protein>
<gene>
    <name evidence="8" type="ORF">PVAND_015690</name>
</gene>
<keyword evidence="6 7" id="KW-0472">Membrane</keyword>
<evidence type="ECO:0000313" key="9">
    <source>
        <dbReference type="Proteomes" id="UP001107558"/>
    </source>
</evidence>
<feature type="transmembrane region" description="Helical" evidence="7">
    <location>
        <begin position="92"/>
        <end position="112"/>
    </location>
</feature>
<evidence type="ECO:0000256" key="1">
    <source>
        <dbReference type="ARBA" id="ARBA00004141"/>
    </source>
</evidence>